<dbReference type="InterPro" id="IPR001466">
    <property type="entry name" value="Beta-lactam-related"/>
</dbReference>
<dbReference type="RefSeq" id="WP_245887761.1">
    <property type="nucleotide sequence ID" value="NZ_PVTG01000004.1"/>
</dbReference>
<sequence length="429" mass="45013">MTRRAAALPLRWNTGGGPRRTPGPLAAWVATTAAAVLVVAPAPAHASPGGATAASAAASAAAEVPAYAAAVQPELDRLVADLAVTGAVVLVRSPELGDWATTMGTRTWHGTEPVTLADHVRVGSNTKTWTATVVLQLVDEGRIGLDDPVSRYRPDVPNGEHITIAQLLDMTSGLANYTEDLELNEQMDSNPGRVWDPEELLAIGLAEPPAFPPGEGFLYSNTNYVLLGLIIEQLTGVPVEQAFQERLFDPLGLGETSFPAVTDAAIPEPHPQMYTFGTNVETIDSLVLPPEVQAAARAGTLEPLDVTDTNPSWGWTAGAGISTAPDLADYVEALVDGDLLSPRLQQQRLASVRPVDPDDPAGPGYGLGLARFGPVYGHTGELPGTNSFMGHDPVRDITVVTWTSTAPAPDGEDPAVELARAVIDELYAG</sequence>
<protein>
    <submittedName>
        <fullName evidence="2">D-alanyl-D-alanine carboxypeptidase</fullName>
    </submittedName>
</protein>
<dbReference type="AlphaFoldDB" id="A0A2T0TX13"/>
<dbReference type="InterPro" id="IPR050491">
    <property type="entry name" value="AmpC-like"/>
</dbReference>
<keyword evidence="2" id="KW-0121">Carboxypeptidase</keyword>
<reference evidence="2 3" key="1">
    <citation type="submission" date="2018-03" db="EMBL/GenBank/DDBJ databases">
        <title>Genomic Encyclopedia of Archaeal and Bacterial Type Strains, Phase II (KMG-II): from individual species to whole genera.</title>
        <authorList>
            <person name="Goeker M."/>
        </authorList>
    </citation>
    <scope>NUCLEOTIDE SEQUENCE [LARGE SCALE GENOMIC DNA]</scope>
    <source>
        <strain evidence="2 3">DSM 45416</strain>
    </source>
</reference>
<dbReference type="PANTHER" id="PTHR46825:SF7">
    <property type="entry name" value="D-ALANYL-D-ALANINE CARBOXYPEPTIDASE"/>
    <property type="match status" value="1"/>
</dbReference>
<dbReference type="Pfam" id="PF00144">
    <property type="entry name" value="Beta-lactamase"/>
    <property type="match status" value="1"/>
</dbReference>
<comment type="caution">
    <text evidence="2">The sequence shown here is derived from an EMBL/GenBank/DDBJ whole genome shotgun (WGS) entry which is preliminary data.</text>
</comment>
<name>A0A2T0TX13_9ACTN</name>
<evidence type="ECO:0000259" key="1">
    <source>
        <dbReference type="Pfam" id="PF00144"/>
    </source>
</evidence>
<organism evidence="2 3">
    <name type="scientific">Geodermatophilus tzadiensis</name>
    <dbReference type="NCBI Taxonomy" id="1137988"/>
    <lineage>
        <taxon>Bacteria</taxon>
        <taxon>Bacillati</taxon>
        <taxon>Actinomycetota</taxon>
        <taxon>Actinomycetes</taxon>
        <taxon>Geodermatophilales</taxon>
        <taxon>Geodermatophilaceae</taxon>
        <taxon>Geodermatophilus</taxon>
    </lineage>
</organism>
<feature type="domain" description="Beta-lactamase-related" evidence="1">
    <location>
        <begin position="85"/>
        <end position="413"/>
    </location>
</feature>
<keyword evidence="3" id="KW-1185">Reference proteome</keyword>
<dbReference type="EMBL" id="PVTG01000004">
    <property type="protein sequence ID" value="PRY50242.1"/>
    <property type="molecule type" value="Genomic_DNA"/>
</dbReference>
<dbReference type="Gene3D" id="3.40.710.10">
    <property type="entry name" value="DD-peptidase/beta-lactamase superfamily"/>
    <property type="match status" value="1"/>
</dbReference>
<dbReference type="Proteomes" id="UP000239210">
    <property type="component" value="Unassembled WGS sequence"/>
</dbReference>
<dbReference type="InterPro" id="IPR012338">
    <property type="entry name" value="Beta-lactam/transpept-like"/>
</dbReference>
<evidence type="ECO:0000313" key="3">
    <source>
        <dbReference type="Proteomes" id="UP000239210"/>
    </source>
</evidence>
<keyword evidence="2" id="KW-0378">Hydrolase</keyword>
<accession>A0A2T0TX13</accession>
<dbReference type="GO" id="GO:0004180">
    <property type="term" value="F:carboxypeptidase activity"/>
    <property type="evidence" value="ECO:0007669"/>
    <property type="project" value="UniProtKB-KW"/>
</dbReference>
<dbReference type="SUPFAM" id="SSF56601">
    <property type="entry name" value="beta-lactamase/transpeptidase-like"/>
    <property type="match status" value="1"/>
</dbReference>
<proteinExistence type="predicted"/>
<gene>
    <name evidence="2" type="ORF">LY71_104279</name>
</gene>
<dbReference type="PANTHER" id="PTHR46825">
    <property type="entry name" value="D-ALANYL-D-ALANINE-CARBOXYPEPTIDASE/ENDOPEPTIDASE AMPH"/>
    <property type="match status" value="1"/>
</dbReference>
<evidence type="ECO:0000313" key="2">
    <source>
        <dbReference type="EMBL" id="PRY50242.1"/>
    </source>
</evidence>
<keyword evidence="2" id="KW-0645">Protease</keyword>